<evidence type="ECO:0000256" key="7">
    <source>
        <dbReference type="SAM" id="MobiDB-lite"/>
    </source>
</evidence>
<evidence type="ECO:0000256" key="5">
    <source>
        <dbReference type="PROSITE-ProRule" id="PRU00108"/>
    </source>
</evidence>
<dbReference type="PROSITE" id="PS00027">
    <property type="entry name" value="HOMEOBOX_1"/>
    <property type="match status" value="1"/>
</dbReference>
<evidence type="ECO:0000313" key="10">
    <source>
        <dbReference type="RefSeq" id="XP_031553533.1"/>
    </source>
</evidence>
<dbReference type="OrthoDB" id="6159439at2759"/>
<dbReference type="GO" id="GO:0005634">
    <property type="term" value="C:nucleus"/>
    <property type="evidence" value="ECO:0007669"/>
    <property type="project" value="UniProtKB-SubCell"/>
</dbReference>
<evidence type="ECO:0000256" key="1">
    <source>
        <dbReference type="ARBA" id="ARBA00005733"/>
    </source>
</evidence>
<feature type="unsure residue" description="D or N" evidence="10">
    <location>
        <position position="35"/>
    </location>
</feature>
<keyword evidence="9" id="KW-1185">Reference proteome</keyword>
<dbReference type="RefSeq" id="XP_031553533.1">
    <property type="nucleotide sequence ID" value="XM_031697673.1"/>
</dbReference>
<reference evidence="10" key="1">
    <citation type="submission" date="2025-08" db="UniProtKB">
        <authorList>
            <consortium name="RefSeq"/>
        </authorList>
    </citation>
    <scope>IDENTIFICATION</scope>
    <source>
        <tissue evidence="10">Tentacle</tissue>
    </source>
</reference>
<dbReference type="Pfam" id="PF00046">
    <property type="entry name" value="Homeodomain"/>
    <property type="match status" value="1"/>
</dbReference>
<sequence length="242" mass="27851">MLLEIYEMETNPFSIENILKKDTQAPRSPTASSEDESHESPKANAALSLAAKLADVILEARKEKSKRGSRRTRTAFTHQQLAALEKVFNKTHYPDVEVREQLAATTTLQEARIQVWFKNRRAKFRKDQRRHIASEREHRNSIASEDDLTYITPMYYQAPHGHMAHTPIPHYWTPNVHTEWTPETSMLSVSGTYYGHHAHAPISSTPVPTNTIHVPEVSYGNLVLQRAHAHREEMWNSYPTMF</sequence>
<dbReference type="InParanoid" id="A0A6P8HEV1"/>
<name>A0A6P8HEV1_ACTTE</name>
<dbReference type="SMART" id="SM00389">
    <property type="entry name" value="HOX"/>
    <property type="match status" value="1"/>
</dbReference>
<dbReference type="PANTHER" id="PTHR46639:SF2">
    <property type="entry name" value="DIENCEPHALON_MESENCEPHALON HOMEOBOX PROTEIN 1"/>
    <property type="match status" value="1"/>
</dbReference>
<feature type="domain" description="Homeobox" evidence="8">
    <location>
        <begin position="67"/>
        <end position="127"/>
    </location>
</feature>
<evidence type="ECO:0000256" key="2">
    <source>
        <dbReference type="ARBA" id="ARBA00023125"/>
    </source>
</evidence>
<keyword evidence="4 5" id="KW-0539">Nucleus</keyword>
<dbReference type="InterPro" id="IPR009057">
    <property type="entry name" value="Homeodomain-like_sf"/>
</dbReference>
<dbReference type="KEGG" id="aten:116290606"/>
<evidence type="ECO:0000256" key="4">
    <source>
        <dbReference type="ARBA" id="ARBA00023242"/>
    </source>
</evidence>
<dbReference type="GO" id="GO:0000981">
    <property type="term" value="F:DNA-binding transcription factor activity, RNA polymerase II-specific"/>
    <property type="evidence" value="ECO:0007669"/>
    <property type="project" value="InterPro"/>
</dbReference>
<dbReference type="GO" id="GO:0000977">
    <property type="term" value="F:RNA polymerase II transcription regulatory region sequence-specific DNA binding"/>
    <property type="evidence" value="ECO:0007669"/>
    <property type="project" value="TreeGrafter"/>
</dbReference>
<accession>A0A6P8HEV1</accession>
<evidence type="ECO:0000256" key="3">
    <source>
        <dbReference type="ARBA" id="ARBA00023155"/>
    </source>
</evidence>
<dbReference type="InterPro" id="IPR017970">
    <property type="entry name" value="Homeobox_CS"/>
</dbReference>
<evidence type="ECO:0000256" key="6">
    <source>
        <dbReference type="RuleBase" id="RU000682"/>
    </source>
</evidence>
<feature type="DNA-binding region" description="Homeobox" evidence="5">
    <location>
        <begin position="69"/>
        <end position="128"/>
    </location>
</feature>
<dbReference type="CDD" id="cd00086">
    <property type="entry name" value="homeodomain"/>
    <property type="match status" value="1"/>
</dbReference>
<evidence type="ECO:0000313" key="9">
    <source>
        <dbReference type="Proteomes" id="UP000515163"/>
    </source>
</evidence>
<dbReference type="Gene3D" id="1.10.10.60">
    <property type="entry name" value="Homeodomain-like"/>
    <property type="match status" value="1"/>
</dbReference>
<gene>
    <name evidence="10" type="primary">LOC116290606</name>
</gene>
<protein>
    <submittedName>
        <fullName evidence="10">Paired mesoderm homeobox protein 2-like isoform X1</fullName>
    </submittedName>
</protein>
<organism evidence="9 10">
    <name type="scientific">Actinia tenebrosa</name>
    <name type="common">Australian red waratah sea anemone</name>
    <dbReference type="NCBI Taxonomy" id="6105"/>
    <lineage>
        <taxon>Eukaryota</taxon>
        <taxon>Metazoa</taxon>
        <taxon>Cnidaria</taxon>
        <taxon>Anthozoa</taxon>
        <taxon>Hexacorallia</taxon>
        <taxon>Actiniaria</taxon>
        <taxon>Actiniidae</taxon>
        <taxon>Actinia</taxon>
    </lineage>
</organism>
<dbReference type="InterPro" id="IPR001356">
    <property type="entry name" value="HD"/>
</dbReference>
<dbReference type="InterPro" id="IPR052488">
    <property type="entry name" value="DMBX_homeobox"/>
</dbReference>
<dbReference type="FunFam" id="1.10.10.60:FF:000551">
    <property type="entry name" value="Predicted protein"/>
    <property type="match status" value="1"/>
</dbReference>
<dbReference type="PANTHER" id="PTHR46639">
    <property type="entry name" value="DIENCEPHALON/MESENCEPHALON HOMEOBOX PROTEIN 1"/>
    <property type="match status" value="1"/>
</dbReference>
<feature type="region of interest" description="Disordered" evidence="7">
    <location>
        <begin position="18"/>
        <end position="42"/>
    </location>
</feature>
<comment type="similarity">
    <text evidence="1">Belongs to the paired homeobox family.</text>
</comment>
<proteinExistence type="inferred from homology"/>
<dbReference type="Proteomes" id="UP000515163">
    <property type="component" value="Unplaced"/>
</dbReference>
<keyword evidence="2 5" id="KW-0238">DNA-binding</keyword>
<dbReference type="SUPFAM" id="SSF46689">
    <property type="entry name" value="Homeodomain-like"/>
    <property type="match status" value="1"/>
</dbReference>
<keyword evidence="3 5" id="KW-0371">Homeobox</keyword>
<comment type="subcellular location">
    <subcellularLocation>
        <location evidence="5 6">Nucleus</location>
    </subcellularLocation>
</comment>
<evidence type="ECO:0000259" key="8">
    <source>
        <dbReference type="PROSITE" id="PS50071"/>
    </source>
</evidence>
<dbReference type="PROSITE" id="PS50071">
    <property type="entry name" value="HOMEOBOX_2"/>
    <property type="match status" value="1"/>
</dbReference>
<dbReference type="AlphaFoldDB" id="A0A6P8HEV1"/>